<dbReference type="EMBL" id="LAZR01000519">
    <property type="protein sequence ID" value="KKN65668.1"/>
    <property type="molecule type" value="Genomic_DNA"/>
</dbReference>
<organism evidence="2">
    <name type="scientific">marine sediment metagenome</name>
    <dbReference type="NCBI Taxonomy" id="412755"/>
    <lineage>
        <taxon>unclassified sequences</taxon>
        <taxon>metagenomes</taxon>
        <taxon>ecological metagenomes</taxon>
    </lineage>
</organism>
<protein>
    <submittedName>
        <fullName evidence="2">Uncharacterized protein</fullName>
    </submittedName>
</protein>
<comment type="caution">
    <text evidence="2">The sequence shown here is derived from an EMBL/GenBank/DDBJ whole genome shotgun (WGS) entry which is preliminary data.</text>
</comment>
<keyword evidence="1" id="KW-0812">Transmembrane</keyword>
<sequence>MNEIEATDDCWNGFTEGLEPYKPTTEEFWHKAILESRKRRIIRLTIYIFFVVSSILSATGILMDSLATLFVALFFGIIATLLAFIEWI</sequence>
<feature type="transmembrane region" description="Helical" evidence="1">
    <location>
        <begin position="69"/>
        <end position="87"/>
    </location>
</feature>
<keyword evidence="1" id="KW-0472">Membrane</keyword>
<name>A0A0F9VIJ8_9ZZZZ</name>
<evidence type="ECO:0000313" key="2">
    <source>
        <dbReference type="EMBL" id="KKN65668.1"/>
    </source>
</evidence>
<feature type="transmembrane region" description="Helical" evidence="1">
    <location>
        <begin position="44"/>
        <end position="63"/>
    </location>
</feature>
<accession>A0A0F9VIJ8</accession>
<dbReference type="AlphaFoldDB" id="A0A0F9VIJ8"/>
<evidence type="ECO:0000256" key="1">
    <source>
        <dbReference type="SAM" id="Phobius"/>
    </source>
</evidence>
<gene>
    <name evidence="2" type="ORF">LCGC14_0479840</name>
</gene>
<proteinExistence type="predicted"/>
<keyword evidence="1" id="KW-1133">Transmembrane helix</keyword>
<reference evidence="2" key="1">
    <citation type="journal article" date="2015" name="Nature">
        <title>Complex archaea that bridge the gap between prokaryotes and eukaryotes.</title>
        <authorList>
            <person name="Spang A."/>
            <person name="Saw J.H."/>
            <person name="Jorgensen S.L."/>
            <person name="Zaremba-Niedzwiedzka K."/>
            <person name="Martijn J."/>
            <person name="Lind A.E."/>
            <person name="van Eijk R."/>
            <person name="Schleper C."/>
            <person name="Guy L."/>
            <person name="Ettema T.J."/>
        </authorList>
    </citation>
    <scope>NUCLEOTIDE SEQUENCE</scope>
</reference>